<dbReference type="AlphaFoldDB" id="A0A940S5D2"/>
<evidence type="ECO:0000256" key="1">
    <source>
        <dbReference type="SAM" id="Phobius"/>
    </source>
</evidence>
<reference evidence="2" key="1">
    <citation type="submission" date="2021-03" db="EMBL/GenBank/DDBJ databases">
        <title>Sagittula salina sp. nov. strain M10.9X isolated from the marine waste.</title>
        <authorList>
            <person name="Satari L."/>
            <person name="Molina-Menor E."/>
            <person name="Vidal-Verdu A."/>
            <person name="Pascual J."/>
            <person name="Pereto J."/>
            <person name="Porcar M."/>
        </authorList>
    </citation>
    <scope>NUCLEOTIDE SEQUENCE</scope>
    <source>
        <strain evidence="2">M10.9X</strain>
    </source>
</reference>
<keyword evidence="3" id="KW-1185">Reference proteome</keyword>
<feature type="transmembrane region" description="Helical" evidence="1">
    <location>
        <begin position="153"/>
        <end position="184"/>
    </location>
</feature>
<dbReference type="RefSeq" id="WP_209363898.1">
    <property type="nucleotide sequence ID" value="NZ_JAGISH010000021.1"/>
</dbReference>
<proteinExistence type="predicted"/>
<dbReference type="Proteomes" id="UP000675940">
    <property type="component" value="Unassembled WGS sequence"/>
</dbReference>
<keyword evidence="1" id="KW-0812">Transmembrane</keyword>
<protein>
    <submittedName>
        <fullName evidence="2">Uncharacterized protein</fullName>
    </submittedName>
</protein>
<evidence type="ECO:0000313" key="3">
    <source>
        <dbReference type="Proteomes" id="UP000675940"/>
    </source>
</evidence>
<accession>A0A940S5D2</accession>
<name>A0A940S5D2_9RHOB</name>
<comment type="caution">
    <text evidence="2">The sequence shown here is derived from an EMBL/GenBank/DDBJ whole genome shotgun (WGS) entry which is preliminary data.</text>
</comment>
<organism evidence="2 3">
    <name type="scientific">Sagittula salina</name>
    <dbReference type="NCBI Taxonomy" id="2820268"/>
    <lineage>
        <taxon>Bacteria</taxon>
        <taxon>Pseudomonadati</taxon>
        <taxon>Pseudomonadota</taxon>
        <taxon>Alphaproteobacteria</taxon>
        <taxon>Rhodobacterales</taxon>
        <taxon>Roseobacteraceae</taxon>
        <taxon>Sagittula</taxon>
    </lineage>
</organism>
<evidence type="ECO:0000313" key="2">
    <source>
        <dbReference type="EMBL" id="MBP0485029.1"/>
    </source>
</evidence>
<gene>
    <name evidence="2" type="ORF">J5474_21360</name>
</gene>
<dbReference type="EMBL" id="JAGISH010000021">
    <property type="protein sequence ID" value="MBP0485029.1"/>
    <property type="molecule type" value="Genomic_DNA"/>
</dbReference>
<sequence length="300" mass="32392">MKYLKFGELPKFSSTKVKAASEKISAAIKFAEPHADRALDWGRKQQERANSHLPTASEIEAWTRKNAERYDWRPRPASTSLEHLEETLTQIVSAIRQTSDRRSRLFVNAVIGKLGGVLTVGGISGLVTTFGAASTGAALATLHGAAATSALHFWIGSLVGLGAVGGSLMLVAGGVGAGIAAGFWGKRKLFGKARSEDDLQEHEKAILVACVTLINATKQQRELSQTASSAEMRLVAEQVLIPLANQINQHWDDASLKENGKSECEPFMRTLAYLQRRKLDQCRAELGRIALAAMEKDAAA</sequence>
<keyword evidence="1" id="KW-0472">Membrane</keyword>
<feature type="transmembrane region" description="Helical" evidence="1">
    <location>
        <begin position="105"/>
        <end position="133"/>
    </location>
</feature>
<keyword evidence="1" id="KW-1133">Transmembrane helix</keyword>